<organism evidence="12 13">
    <name type="scientific">Lujinxingia vulgaris</name>
    <dbReference type="NCBI Taxonomy" id="2600176"/>
    <lineage>
        <taxon>Bacteria</taxon>
        <taxon>Deltaproteobacteria</taxon>
        <taxon>Bradymonadales</taxon>
        <taxon>Lujinxingiaceae</taxon>
        <taxon>Lujinxingia</taxon>
    </lineage>
</organism>
<evidence type="ECO:0000256" key="5">
    <source>
        <dbReference type="ARBA" id="ARBA00023315"/>
    </source>
</evidence>
<evidence type="ECO:0000256" key="8">
    <source>
        <dbReference type="RuleBase" id="RU361137"/>
    </source>
</evidence>
<evidence type="ECO:0000256" key="1">
    <source>
        <dbReference type="ARBA" id="ARBA00007317"/>
    </source>
</evidence>
<feature type="compositionally biased region" description="Acidic residues" evidence="9">
    <location>
        <begin position="105"/>
        <end position="115"/>
    </location>
</feature>
<evidence type="ECO:0000313" key="12">
    <source>
        <dbReference type="EMBL" id="TXD32475.1"/>
    </source>
</evidence>
<evidence type="ECO:0000256" key="9">
    <source>
        <dbReference type="SAM" id="MobiDB-lite"/>
    </source>
</evidence>
<dbReference type="GO" id="GO:0006086">
    <property type="term" value="P:pyruvate decarboxylation to acetyl-CoA"/>
    <property type="evidence" value="ECO:0007669"/>
    <property type="project" value="InterPro"/>
</dbReference>
<comment type="function">
    <text evidence="6">The pyruvate dehydrogenase complex catalyzes the overall conversion of pyruvate to acetyl-CoA and CO(2). It contains multiple copies of three enzymatic components: pyruvate dehydrogenase (E1), dihydrolipoamide acetyltransferase (E2) and lipoamide dehydrogenase (E3).</text>
</comment>
<dbReference type="SUPFAM" id="SSF52777">
    <property type="entry name" value="CoA-dependent acyltransferases"/>
    <property type="match status" value="1"/>
</dbReference>
<dbReference type="GO" id="GO:0045254">
    <property type="term" value="C:pyruvate dehydrogenase complex"/>
    <property type="evidence" value="ECO:0007669"/>
    <property type="project" value="UniProtKB-UniRule"/>
</dbReference>
<dbReference type="PROSITE" id="PS50968">
    <property type="entry name" value="BIOTINYL_LIPOYL"/>
    <property type="match status" value="1"/>
</dbReference>
<accession>A0A5C6WUX7</accession>
<comment type="cofactor">
    <cofactor evidence="8">
        <name>(R)-lipoate</name>
        <dbReference type="ChEBI" id="CHEBI:83088"/>
    </cofactor>
    <text evidence="8">Binds 1 lipoyl cofactor covalently.</text>
</comment>
<dbReference type="CDD" id="cd06849">
    <property type="entry name" value="lipoyl_domain"/>
    <property type="match status" value="1"/>
</dbReference>
<evidence type="ECO:0000256" key="3">
    <source>
        <dbReference type="ARBA" id="ARBA00022679"/>
    </source>
</evidence>
<dbReference type="InterPro" id="IPR011053">
    <property type="entry name" value="Single_hybrid_motif"/>
</dbReference>
<dbReference type="InterPro" id="IPR000089">
    <property type="entry name" value="Biotin_lipoyl"/>
</dbReference>
<dbReference type="InterPro" id="IPR001078">
    <property type="entry name" value="2-oxoacid_DH_actylTfrase"/>
</dbReference>
<comment type="subunit">
    <text evidence="2">Forms a 24-polypeptide structural core with octahedral symmetry.</text>
</comment>
<dbReference type="Pfam" id="PF00198">
    <property type="entry name" value="2-oxoacid_dh"/>
    <property type="match status" value="1"/>
</dbReference>
<proteinExistence type="inferred from homology"/>
<dbReference type="RefSeq" id="WP_146976333.1">
    <property type="nucleotide sequence ID" value="NZ_VOSL01000128.1"/>
</dbReference>
<dbReference type="Proteomes" id="UP000321046">
    <property type="component" value="Unassembled WGS sequence"/>
</dbReference>
<dbReference type="Gene3D" id="3.30.559.10">
    <property type="entry name" value="Chloramphenicol acetyltransferase-like domain"/>
    <property type="match status" value="1"/>
</dbReference>
<feature type="domain" description="Peripheral subunit-binding (PSBD)" evidence="11">
    <location>
        <begin position="140"/>
        <end position="177"/>
    </location>
</feature>
<dbReference type="Pfam" id="PF00364">
    <property type="entry name" value="Biotin_lipoyl"/>
    <property type="match status" value="1"/>
</dbReference>
<feature type="domain" description="Lipoyl-binding" evidence="10">
    <location>
        <begin position="2"/>
        <end position="77"/>
    </location>
</feature>
<evidence type="ECO:0000256" key="4">
    <source>
        <dbReference type="ARBA" id="ARBA00022823"/>
    </source>
</evidence>
<dbReference type="SUPFAM" id="SSF51230">
    <property type="entry name" value="Single hybrid motif"/>
    <property type="match status" value="1"/>
</dbReference>
<keyword evidence="5 8" id="KW-0012">Acyltransferase</keyword>
<dbReference type="InterPro" id="IPR036625">
    <property type="entry name" value="E3-bd_dom_sf"/>
</dbReference>
<dbReference type="InterPro" id="IPR006257">
    <property type="entry name" value="LAT1"/>
</dbReference>
<dbReference type="PANTHER" id="PTHR23151:SF90">
    <property type="entry name" value="DIHYDROLIPOYLLYSINE-RESIDUE ACETYLTRANSFERASE COMPONENT OF PYRUVATE DEHYDROGENASE COMPLEX, MITOCHONDRIAL-RELATED"/>
    <property type="match status" value="1"/>
</dbReference>
<dbReference type="InterPro" id="IPR045257">
    <property type="entry name" value="E2/Pdx1"/>
</dbReference>
<name>A0A5C6WUX7_9DELT</name>
<dbReference type="EC" id="2.3.1.12" evidence="8"/>
<keyword evidence="12" id="KW-0670">Pyruvate</keyword>
<dbReference type="Gene3D" id="4.10.320.10">
    <property type="entry name" value="E3-binding domain"/>
    <property type="match status" value="1"/>
</dbReference>
<evidence type="ECO:0000256" key="2">
    <source>
        <dbReference type="ARBA" id="ARBA00011484"/>
    </source>
</evidence>
<evidence type="ECO:0000256" key="7">
    <source>
        <dbReference type="ARBA" id="ARBA00048370"/>
    </source>
</evidence>
<evidence type="ECO:0000259" key="10">
    <source>
        <dbReference type="PROSITE" id="PS50968"/>
    </source>
</evidence>
<dbReference type="Gene3D" id="2.40.50.100">
    <property type="match status" value="1"/>
</dbReference>
<feature type="region of interest" description="Disordered" evidence="9">
    <location>
        <begin position="86"/>
        <end position="142"/>
    </location>
</feature>
<dbReference type="PROSITE" id="PS51826">
    <property type="entry name" value="PSBD"/>
    <property type="match status" value="1"/>
</dbReference>
<protein>
    <recommendedName>
        <fullName evidence="8">Acetyltransferase component of pyruvate dehydrogenase complex</fullName>
        <ecNumber evidence="8">2.3.1.12</ecNumber>
    </recommendedName>
</protein>
<dbReference type="InterPro" id="IPR003016">
    <property type="entry name" value="2-oxoA_DH_lipoyl-BS"/>
</dbReference>
<dbReference type="InterPro" id="IPR023213">
    <property type="entry name" value="CAT-like_dom_sf"/>
</dbReference>
<reference evidence="12 13" key="1">
    <citation type="submission" date="2019-08" db="EMBL/GenBank/DDBJ databases">
        <title>Bradymonadales sp. TMQ2.</title>
        <authorList>
            <person name="Liang Q."/>
        </authorList>
    </citation>
    <scope>NUCLEOTIDE SEQUENCE [LARGE SCALE GENOMIC DNA]</scope>
    <source>
        <strain evidence="12 13">TMQ2</strain>
    </source>
</reference>
<comment type="catalytic activity">
    <reaction evidence="7 8">
        <text>N(6)-[(R)-dihydrolipoyl]-L-lysyl-[protein] + acetyl-CoA = N(6)-[(R)-S(8)-acetyldihydrolipoyl]-L-lysyl-[protein] + CoA</text>
        <dbReference type="Rhea" id="RHEA:17017"/>
        <dbReference type="Rhea" id="RHEA-COMP:10475"/>
        <dbReference type="Rhea" id="RHEA-COMP:10478"/>
        <dbReference type="ChEBI" id="CHEBI:57287"/>
        <dbReference type="ChEBI" id="CHEBI:57288"/>
        <dbReference type="ChEBI" id="CHEBI:83100"/>
        <dbReference type="ChEBI" id="CHEBI:83111"/>
        <dbReference type="EC" id="2.3.1.12"/>
    </reaction>
</comment>
<dbReference type="GO" id="GO:0004742">
    <property type="term" value="F:dihydrolipoyllysine-residue acetyltransferase activity"/>
    <property type="evidence" value="ECO:0007669"/>
    <property type="project" value="UniProtKB-UniRule"/>
</dbReference>
<keyword evidence="4 8" id="KW-0450">Lipoyl</keyword>
<dbReference type="OrthoDB" id="9805770at2"/>
<dbReference type="EMBL" id="VOSL01000128">
    <property type="protein sequence ID" value="TXD32475.1"/>
    <property type="molecule type" value="Genomic_DNA"/>
</dbReference>
<keyword evidence="3 8" id="KW-0808">Transferase</keyword>
<gene>
    <name evidence="12" type="ORF">FRC96_17425</name>
</gene>
<dbReference type="SUPFAM" id="SSF47005">
    <property type="entry name" value="Peripheral subunit-binding domain of 2-oxo acid dehydrogenase complex"/>
    <property type="match status" value="1"/>
</dbReference>
<comment type="caution">
    <text evidence="12">The sequence shown here is derived from an EMBL/GenBank/DDBJ whole genome shotgun (WGS) entry which is preliminary data.</text>
</comment>
<dbReference type="NCBIfam" id="TIGR01349">
    <property type="entry name" value="PDHac_trf_mito"/>
    <property type="match status" value="1"/>
</dbReference>
<dbReference type="InterPro" id="IPR004167">
    <property type="entry name" value="PSBD"/>
</dbReference>
<dbReference type="PROSITE" id="PS00189">
    <property type="entry name" value="LIPOYL"/>
    <property type="match status" value="1"/>
</dbReference>
<comment type="similarity">
    <text evidence="1 8">Belongs to the 2-oxoacid dehydrogenase family.</text>
</comment>
<evidence type="ECO:0000259" key="11">
    <source>
        <dbReference type="PROSITE" id="PS51826"/>
    </source>
</evidence>
<evidence type="ECO:0000313" key="13">
    <source>
        <dbReference type="Proteomes" id="UP000321046"/>
    </source>
</evidence>
<sequence length="434" mass="45551">MAEVMEMLALSPTMEEGTLAEWTKAEGESVAEGDILAEVETDKATMEMESFYSGTVLKLLAEPGQTVRVGDPLVIIGEKGEDISGLLSELGGGGEPAAKAKPADTEAEQAEDAPEASESAPAKTSDVSEAAGNDDGRRIKASPLARKMAEDKGLDLASIEGSGPGGRIIKRDIESAKAAPAKAPRAAAAAPAAELHAAAGISEVPGEQKSLSQMRKTIAKRLVEVWQSTPHFYLTMGIDMAAAMKVRKDINAQLAAAEAGYKVSVNDLIVKAAAAALAKFPVMNTGFAGDSLYAFDEVNIGVAVAIEDGLITPTVRNADQKALGAIAREVRELAGRARDKKLKPEEYSAHTFSISNLGMYDIDEFMAVINPPDAAILACGAVKQVPVVVDGELAVGTRMKLTLACDHRVVDGATGAEFLNELRRNLENPMLLLV</sequence>
<dbReference type="Pfam" id="PF02817">
    <property type="entry name" value="E3_binding"/>
    <property type="match status" value="1"/>
</dbReference>
<dbReference type="AlphaFoldDB" id="A0A5C6WUX7"/>
<evidence type="ECO:0000256" key="6">
    <source>
        <dbReference type="ARBA" id="ARBA00025211"/>
    </source>
</evidence>
<dbReference type="PANTHER" id="PTHR23151">
    <property type="entry name" value="DIHYDROLIPOAMIDE ACETYL/SUCCINYL-TRANSFERASE-RELATED"/>
    <property type="match status" value="1"/>
</dbReference>